<dbReference type="EMBL" id="CDMZ01001984">
    <property type="protein sequence ID" value="CEM40146.1"/>
    <property type="molecule type" value="Genomic_DNA"/>
</dbReference>
<protein>
    <recommendedName>
        <fullName evidence="2">Protein FAM221A</fullName>
    </recommendedName>
</protein>
<comment type="similarity">
    <text evidence="1">Belongs to the FAM221 family.</text>
</comment>
<evidence type="ECO:0000256" key="2">
    <source>
        <dbReference type="ARBA" id="ARBA00039630"/>
    </source>
</evidence>
<evidence type="ECO:0000313" key="3">
    <source>
        <dbReference type="EMBL" id="CEM40146.1"/>
    </source>
</evidence>
<sequence length="232" mass="26171">MAGLPPGMSKQEAAMHVDAYMEYRNLVGDTDGGAPLPEREYEELRRKAAKAKQNELFVFFRNSKGLDCRAAGPSSRCFCTHRYRDHAWFEVDTKRVKCRMAGCPCKCYQLIPVQGSQDIKCRQCRHSFEDHKADPKLMKACGKPNCRCSCFTAVWSCSCGETWEDHQTVFETEIPGQPYRIRARGALQGLFHRLRAVQYRGGSKEEGLLGEHLSEVLLGRLEGGGSRPGMLM</sequence>
<dbReference type="InterPro" id="IPR026755">
    <property type="entry name" value="Fam221a/b"/>
</dbReference>
<dbReference type="PANTHER" id="PTHR31214:SF2">
    <property type="entry name" value="PROTEIN FAM221A"/>
    <property type="match status" value="1"/>
</dbReference>
<dbReference type="VEuPathDB" id="CryptoDB:Cvel_860"/>
<name>A0A0G4H8N1_9ALVE</name>
<accession>A0A0G4H8N1</accession>
<dbReference type="Pfam" id="PF14753">
    <property type="entry name" value="FAM221"/>
    <property type="match status" value="1"/>
</dbReference>
<dbReference type="PANTHER" id="PTHR31214">
    <property type="entry name" value="PROTEIN FAM221A-RELATED"/>
    <property type="match status" value="1"/>
</dbReference>
<dbReference type="PhylomeDB" id="A0A0G4H8N1"/>
<reference evidence="3" key="1">
    <citation type="submission" date="2014-11" db="EMBL/GenBank/DDBJ databases">
        <authorList>
            <person name="Otto D Thomas"/>
            <person name="Naeem Raeece"/>
        </authorList>
    </citation>
    <scope>NUCLEOTIDE SEQUENCE</scope>
</reference>
<gene>
    <name evidence="3" type="ORF">Cvel_860</name>
</gene>
<evidence type="ECO:0000256" key="1">
    <source>
        <dbReference type="ARBA" id="ARBA00011026"/>
    </source>
</evidence>
<proteinExistence type="inferred from homology"/>
<organism evidence="3">
    <name type="scientific">Chromera velia CCMP2878</name>
    <dbReference type="NCBI Taxonomy" id="1169474"/>
    <lineage>
        <taxon>Eukaryota</taxon>
        <taxon>Sar</taxon>
        <taxon>Alveolata</taxon>
        <taxon>Colpodellida</taxon>
        <taxon>Chromeraceae</taxon>
        <taxon>Chromera</taxon>
    </lineage>
</organism>
<dbReference type="AlphaFoldDB" id="A0A0G4H8N1"/>